<sequence length="389" mass="44615">MQIFFSVGEPSGDQHAAHLIHELRKQRPDVDVRGFGGPHMEEAGCRIDFMLTTMAVMGFFKVLPMIWKFYKQVKHAEEIFKSERPDAVVLVDFPGFNWWIARKAKKQGIPVYYYLPPQLWAWAAYRIRRVRKYVDHVLCALPFEYDWYRERGVKATYVGHPFFDEVEETQLDPETMEKWGNHEGPLVAVLPGSRGAEIQNNWPIMLDVMQQLKGTIPKVHFLIGAYKKKQQERCEAMLAESGYDLPLTFLQGKAPEVIELGDCCLMVSGSISLEVMARRTPAVVVYYVNRLTYKLGEILIRCNYICLPNIMADKEIMSEFPCTGRREPTVKKIYDLLHGYLNDPEELKAKAAELDALRETVFSTGASKRVASFLVEEIDHKKKATAQAA</sequence>
<evidence type="ECO:0000256" key="7">
    <source>
        <dbReference type="ARBA" id="ARBA00022679"/>
    </source>
</evidence>
<dbReference type="GO" id="GO:0005543">
    <property type="term" value="F:phospholipid binding"/>
    <property type="evidence" value="ECO:0007669"/>
    <property type="project" value="TreeGrafter"/>
</dbReference>
<evidence type="ECO:0000256" key="8">
    <source>
        <dbReference type="ARBA" id="ARBA00023098"/>
    </source>
</evidence>
<dbReference type="PANTHER" id="PTHR30372">
    <property type="entry name" value="LIPID-A-DISACCHARIDE SYNTHASE"/>
    <property type="match status" value="1"/>
</dbReference>
<gene>
    <name evidence="11" type="ORF">Pla110_38460</name>
</gene>
<dbReference type="GO" id="GO:0008915">
    <property type="term" value="F:lipid-A-disaccharide synthase activity"/>
    <property type="evidence" value="ECO:0007669"/>
    <property type="project" value="UniProtKB-UniRule"/>
</dbReference>
<keyword evidence="5" id="KW-0441">Lipid A biosynthesis</keyword>
<evidence type="ECO:0000313" key="11">
    <source>
        <dbReference type="EMBL" id="QDU82091.1"/>
    </source>
</evidence>
<comment type="function">
    <text evidence="1">Condensation of UDP-2,3-diacylglucosamine and 2,3-diacylglucosamine-1-phosphate to form lipid A disaccharide, a precursor of lipid A, a phosphorylated glycolipid that anchors the lipopolysaccharide to the outer membrane of the cell.</text>
</comment>
<dbReference type="RefSeq" id="WP_144997989.1">
    <property type="nucleotide sequence ID" value="NZ_CP036281.1"/>
</dbReference>
<dbReference type="PANTHER" id="PTHR30372:SF4">
    <property type="entry name" value="LIPID-A-DISACCHARIDE SYNTHASE, MITOCHONDRIAL-RELATED"/>
    <property type="match status" value="1"/>
</dbReference>
<protein>
    <recommendedName>
        <fullName evidence="3 10">Lipid-A-disaccharide synthase</fullName>
        <ecNumber evidence="2 10">2.4.1.182</ecNumber>
    </recommendedName>
</protein>
<comment type="catalytic activity">
    <reaction evidence="9">
        <text>a lipid X + a UDP-2-N,3-O-bis[(3R)-3-hydroxyacyl]-alpha-D-glucosamine = a lipid A disaccharide + UDP + H(+)</text>
        <dbReference type="Rhea" id="RHEA:67828"/>
        <dbReference type="ChEBI" id="CHEBI:15378"/>
        <dbReference type="ChEBI" id="CHEBI:58223"/>
        <dbReference type="ChEBI" id="CHEBI:137748"/>
        <dbReference type="ChEBI" id="CHEBI:176338"/>
        <dbReference type="ChEBI" id="CHEBI:176343"/>
        <dbReference type="EC" id="2.4.1.182"/>
    </reaction>
</comment>
<dbReference type="SUPFAM" id="SSF53756">
    <property type="entry name" value="UDP-Glycosyltransferase/glycogen phosphorylase"/>
    <property type="match status" value="1"/>
</dbReference>
<evidence type="ECO:0000256" key="6">
    <source>
        <dbReference type="ARBA" id="ARBA00022676"/>
    </source>
</evidence>
<keyword evidence="7 11" id="KW-0808">Transferase</keyword>
<evidence type="ECO:0000256" key="4">
    <source>
        <dbReference type="ARBA" id="ARBA00022516"/>
    </source>
</evidence>
<keyword evidence="12" id="KW-1185">Reference proteome</keyword>
<evidence type="ECO:0000256" key="10">
    <source>
        <dbReference type="NCBIfam" id="TIGR00215"/>
    </source>
</evidence>
<dbReference type="InterPro" id="IPR003835">
    <property type="entry name" value="Glyco_trans_19"/>
</dbReference>
<dbReference type="EC" id="2.4.1.182" evidence="2 10"/>
<accession>A0A518CS72</accession>
<name>A0A518CS72_9PLAN</name>
<keyword evidence="4" id="KW-0444">Lipid biosynthesis</keyword>
<reference evidence="11 12" key="1">
    <citation type="submission" date="2019-02" db="EMBL/GenBank/DDBJ databases">
        <title>Deep-cultivation of Planctomycetes and their phenomic and genomic characterization uncovers novel biology.</title>
        <authorList>
            <person name="Wiegand S."/>
            <person name="Jogler M."/>
            <person name="Boedeker C."/>
            <person name="Pinto D."/>
            <person name="Vollmers J."/>
            <person name="Rivas-Marin E."/>
            <person name="Kohn T."/>
            <person name="Peeters S.H."/>
            <person name="Heuer A."/>
            <person name="Rast P."/>
            <person name="Oberbeckmann S."/>
            <person name="Bunk B."/>
            <person name="Jeske O."/>
            <person name="Meyerdierks A."/>
            <person name="Storesund J.E."/>
            <person name="Kallscheuer N."/>
            <person name="Luecker S."/>
            <person name="Lage O.M."/>
            <person name="Pohl T."/>
            <person name="Merkel B.J."/>
            <person name="Hornburger P."/>
            <person name="Mueller R.-W."/>
            <person name="Bruemmer F."/>
            <person name="Labrenz M."/>
            <person name="Spormann A.M."/>
            <person name="Op den Camp H."/>
            <person name="Overmann J."/>
            <person name="Amann R."/>
            <person name="Jetten M.S.M."/>
            <person name="Mascher T."/>
            <person name="Medema M.H."/>
            <person name="Devos D.P."/>
            <person name="Kaster A.-K."/>
            <person name="Ovreas L."/>
            <person name="Rohde M."/>
            <person name="Galperin M.Y."/>
            <person name="Jogler C."/>
        </authorList>
    </citation>
    <scope>NUCLEOTIDE SEQUENCE [LARGE SCALE GENOMIC DNA]</scope>
    <source>
        <strain evidence="11 12">Pla110</strain>
    </source>
</reference>
<evidence type="ECO:0000256" key="2">
    <source>
        <dbReference type="ARBA" id="ARBA00012687"/>
    </source>
</evidence>
<dbReference type="AlphaFoldDB" id="A0A518CS72"/>
<dbReference type="Gene3D" id="3.40.50.2000">
    <property type="entry name" value="Glycogen Phosphorylase B"/>
    <property type="match status" value="2"/>
</dbReference>
<proteinExistence type="predicted"/>
<evidence type="ECO:0000256" key="3">
    <source>
        <dbReference type="ARBA" id="ARBA00020902"/>
    </source>
</evidence>
<dbReference type="EMBL" id="CP036281">
    <property type="protein sequence ID" value="QDU82091.1"/>
    <property type="molecule type" value="Genomic_DNA"/>
</dbReference>
<dbReference type="KEGG" id="plon:Pla110_38460"/>
<evidence type="ECO:0000256" key="5">
    <source>
        <dbReference type="ARBA" id="ARBA00022556"/>
    </source>
</evidence>
<dbReference type="OrthoDB" id="9801642at2"/>
<keyword evidence="8" id="KW-0443">Lipid metabolism</keyword>
<dbReference type="GO" id="GO:0016020">
    <property type="term" value="C:membrane"/>
    <property type="evidence" value="ECO:0007669"/>
    <property type="project" value="GOC"/>
</dbReference>
<evidence type="ECO:0000256" key="9">
    <source>
        <dbReference type="ARBA" id="ARBA00048975"/>
    </source>
</evidence>
<dbReference type="Pfam" id="PF02684">
    <property type="entry name" value="LpxB"/>
    <property type="match status" value="1"/>
</dbReference>
<keyword evidence="6 11" id="KW-0328">Glycosyltransferase</keyword>
<evidence type="ECO:0000256" key="1">
    <source>
        <dbReference type="ARBA" id="ARBA00002056"/>
    </source>
</evidence>
<evidence type="ECO:0000313" key="12">
    <source>
        <dbReference type="Proteomes" id="UP000317178"/>
    </source>
</evidence>
<dbReference type="Proteomes" id="UP000317178">
    <property type="component" value="Chromosome"/>
</dbReference>
<dbReference type="GO" id="GO:0009245">
    <property type="term" value="P:lipid A biosynthetic process"/>
    <property type="evidence" value="ECO:0007669"/>
    <property type="project" value="UniProtKB-UniRule"/>
</dbReference>
<dbReference type="NCBIfam" id="TIGR00215">
    <property type="entry name" value="lpxB"/>
    <property type="match status" value="1"/>
</dbReference>
<organism evidence="11 12">
    <name type="scientific">Polystyrenella longa</name>
    <dbReference type="NCBI Taxonomy" id="2528007"/>
    <lineage>
        <taxon>Bacteria</taxon>
        <taxon>Pseudomonadati</taxon>
        <taxon>Planctomycetota</taxon>
        <taxon>Planctomycetia</taxon>
        <taxon>Planctomycetales</taxon>
        <taxon>Planctomycetaceae</taxon>
        <taxon>Polystyrenella</taxon>
    </lineage>
</organism>